<accession>W4GGI6</accession>
<dbReference type="RefSeq" id="XP_009831974.1">
    <property type="nucleotide sequence ID" value="XM_009833672.1"/>
</dbReference>
<dbReference type="InterPro" id="IPR024079">
    <property type="entry name" value="MetalloPept_cat_dom_sf"/>
</dbReference>
<keyword evidence="5 10" id="KW-0378">Hydrolase</keyword>
<keyword evidence="7" id="KW-0809">Transit peptide</keyword>
<dbReference type="OrthoDB" id="17530at2759"/>
<dbReference type="CDD" id="cd06457">
    <property type="entry name" value="M3A_MIP"/>
    <property type="match status" value="1"/>
</dbReference>
<evidence type="ECO:0000256" key="8">
    <source>
        <dbReference type="ARBA" id="ARBA00023049"/>
    </source>
</evidence>
<dbReference type="GO" id="GO:0006508">
    <property type="term" value="P:proteolysis"/>
    <property type="evidence" value="ECO:0007669"/>
    <property type="project" value="UniProtKB-KW"/>
</dbReference>
<dbReference type="PANTHER" id="PTHR11804">
    <property type="entry name" value="PROTEASE M3 THIMET OLIGOPEPTIDASE-RELATED"/>
    <property type="match status" value="1"/>
</dbReference>
<evidence type="ECO:0000256" key="9">
    <source>
        <dbReference type="ARBA" id="ARBA00023128"/>
    </source>
</evidence>
<dbReference type="Pfam" id="PF01432">
    <property type="entry name" value="Peptidase_M3"/>
    <property type="match status" value="1"/>
</dbReference>
<dbReference type="InterPro" id="IPR045090">
    <property type="entry name" value="Pept_M3A_M3B"/>
</dbReference>
<evidence type="ECO:0000256" key="4">
    <source>
        <dbReference type="ARBA" id="ARBA00022723"/>
    </source>
</evidence>
<evidence type="ECO:0000256" key="7">
    <source>
        <dbReference type="ARBA" id="ARBA00022946"/>
    </source>
</evidence>
<reference evidence="12" key="1">
    <citation type="submission" date="2013-12" db="EMBL/GenBank/DDBJ databases">
        <title>The Genome Sequence of Aphanomyces astaci APO3.</title>
        <authorList>
            <consortium name="The Broad Institute Genomics Platform"/>
            <person name="Russ C."/>
            <person name="Tyler B."/>
            <person name="van West P."/>
            <person name="Dieguez-Uribeondo J."/>
            <person name="Young S.K."/>
            <person name="Zeng Q."/>
            <person name="Gargeya S."/>
            <person name="Fitzgerald M."/>
            <person name="Abouelleil A."/>
            <person name="Alvarado L."/>
            <person name="Chapman S.B."/>
            <person name="Gainer-Dewar J."/>
            <person name="Goldberg J."/>
            <person name="Griggs A."/>
            <person name="Gujja S."/>
            <person name="Hansen M."/>
            <person name="Howarth C."/>
            <person name="Imamovic A."/>
            <person name="Ireland A."/>
            <person name="Larimer J."/>
            <person name="McCowan C."/>
            <person name="Murphy C."/>
            <person name="Pearson M."/>
            <person name="Poon T.W."/>
            <person name="Priest M."/>
            <person name="Roberts A."/>
            <person name="Saif S."/>
            <person name="Shea T."/>
            <person name="Sykes S."/>
            <person name="Wortman J."/>
            <person name="Nusbaum C."/>
            <person name="Birren B."/>
        </authorList>
    </citation>
    <scope>NUCLEOTIDE SEQUENCE [LARGE SCALE GENOMIC DNA]</scope>
    <source>
        <strain evidence="12">APO3</strain>
    </source>
</reference>
<dbReference type="SUPFAM" id="SSF55486">
    <property type="entry name" value="Metalloproteases ('zincins'), catalytic domain"/>
    <property type="match status" value="1"/>
</dbReference>
<evidence type="ECO:0000256" key="5">
    <source>
        <dbReference type="ARBA" id="ARBA00022801"/>
    </source>
</evidence>
<comment type="similarity">
    <text evidence="2 10">Belongs to the peptidase M3 family.</text>
</comment>
<protein>
    <recommendedName>
        <fullName evidence="11">Peptidase M3A/M3B catalytic domain-containing protein</fullName>
    </recommendedName>
</protein>
<dbReference type="EMBL" id="KI913130">
    <property type="protein sequence ID" value="ETV78391.1"/>
    <property type="molecule type" value="Genomic_DNA"/>
</dbReference>
<gene>
    <name evidence="12" type="ORF">H257_07950</name>
</gene>
<dbReference type="GeneID" id="20809946"/>
<proteinExistence type="inferred from homology"/>
<dbReference type="VEuPathDB" id="FungiDB:H257_07950"/>
<dbReference type="InterPro" id="IPR001567">
    <property type="entry name" value="Pept_M3A_M3B_dom"/>
</dbReference>
<dbReference type="GO" id="GO:0004222">
    <property type="term" value="F:metalloendopeptidase activity"/>
    <property type="evidence" value="ECO:0007669"/>
    <property type="project" value="InterPro"/>
</dbReference>
<keyword evidence="3 10" id="KW-0645">Protease</keyword>
<comment type="cofactor">
    <cofactor evidence="10">
        <name>Zn(2+)</name>
        <dbReference type="ChEBI" id="CHEBI:29105"/>
    </cofactor>
    <text evidence="10">Binds 1 zinc ion.</text>
</comment>
<dbReference type="Gene3D" id="1.10.1370.10">
    <property type="entry name" value="Neurolysin, domain 3"/>
    <property type="match status" value="1"/>
</dbReference>
<comment type="subcellular location">
    <subcellularLocation>
        <location evidence="1">Mitochondrion</location>
    </subcellularLocation>
</comment>
<dbReference type="InterPro" id="IPR024077">
    <property type="entry name" value="Neurolysin/TOP_dom2"/>
</dbReference>
<dbReference type="GO" id="GO:0046872">
    <property type="term" value="F:metal ion binding"/>
    <property type="evidence" value="ECO:0007669"/>
    <property type="project" value="UniProtKB-UniRule"/>
</dbReference>
<evidence type="ECO:0000256" key="1">
    <source>
        <dbReference type="ARBA" id="ARBA00004173"/>
    </source>
</evidence>
<keyword evidence="9" id="KW-0496">Mitochondrion</keyword>
<evidence type="ECO:0000256" key="10">
    <source>
        <dbReference type="RuleBase" id="RU003435"/>
    </source>
</evidence>
<dbReference type="Gene3D" id="3.40.390.10">
    <property type="entry name" value="Collagenase (Catalytic Domain)"/>
    <property type="match status" value="1"/>
</dbReference>
<sequence length="711" mass="79910">MIACKTRLWGRYGAGHAPVTSRTTTTRPSSFTTASHQTGLFGLQGLVRPDDFAALGARAIREIGRLKHRILSTPPGLSTIQDLDAISNEVCIVIDAAELCRNVHPDAQFRAAASNSFAQLSTLIQQLNTDTDMYQRLRDVTVDESLMATFTEEQRRVALLLRAEFERDGIHLDANGRANVISLQNDITRLSSEFQHNITTVREHIRVPQSALKDLPASYMRHCSVQGSSVLVPTDSHVMHAIMKWIPDPAVRKQMYLAGNTSPKQNLHVLDDLIQARHAVATTLGFPTYAHLATSDKMAESPDGVAAFLESIASNLMTKAKSERQLLAQAKRHHEPPNAGSIQQQLRTLFGQTTSSAHDDVESWDVPYYMGMLKARHHHLDSRVISAYFPVDRCIDGLRLICDQLFGVHLTDTAMAPHESWHPDVRKLVVTRHDRPVGVLFLDLYPRPNKYNHFAHFTIRCGKQLPTHYQTPVVALVCNFQQPTADTPPLLTHGEVETLFHEFGHALHSVLSQTEMQHVSGTRGQLDFVETPSHLFEYFAWDPRVVETFARHFDTNEPIPRSMVANLRASKHMFSAMDTQTQCLYSMLDLTLFGTQPLPFTPPTTTQALQTLQNQHTLVPFPTGTHWHTRFGHLVNYGAGYYSYLYARVFAADVWQHCFAADPWNPKAGQVLYDEVLRHGGAKDPMDMLVNVLGRRPTIDSFVNELGIRHK</sequence>
<evidence type="ECO:0000256" key="2">
    <source>
        <dbReference type="ARBA" id="ARBA00006040"/>
    </source>
</evidence>
<evidence type="ECO:0000259" key="11">
    <source>
        <dbReference type="Pfam" id="PF01432"/>
    </source>
</evidence>
<dbReference type="FunFam" id="3.40.390.10:FF:000059">
    <property type="entry name" value="Oligopeptidase, putative"/>
    <property type="match status" value="1"/>
</dbReference>
<evidence type="ECO:0000313" key="12">
    <source>
        <dbReference type="EMBL" id="ETV78391.1"/>
    </source>
</evidence>
<evidence type="ECO:0000256" key="6">
    <source>
        <dbReference type="ARBA" id="ARBA00022833"/>
    </source>
</evidence>
<dbReference type="PANTHER" id="PTHR11804:SF79">
    <property type="entry name" value="MITOCHONDRIAL INTERMEDIATE PEPTIDASE"/>
    <property type="match status" value="1"/>
</dbReference>
<feature type="domain" description="Peptidase M3A/M3B catalytic" evidence="11">
    <location>
        <begin position="243"/>
        <end position="707"/>
    </location>
</feature>
<dbReference type="InterPro" id="IPR033851">
    <property type="entry name" value="M3A_MIP"/>
</dbReference>
<keyword evidence="4 10" id="KW-0479">Metal-binding</keyword>
<keyword evidence="6 10" id="KW-0862">Zinc</keyword>
<dbReference type="GO" id="GO:0006518">
    <property type="term" value="P:peptide metabolic process"/>
    <property type="evidence" value="ECO:0007669"/>
    <property type="project" value="TreeGrafter"/>
</dbReference>
<dbReference type="GO" id="GO:0005739">
    <property type="term" value="C:mitochondrion"/>
    <property type="evidence" value="ECO:0007669"/>
    <property type="project" value="UniProtKB-SubCell"/>
</dbReference>
<keyword evidence="8 10" id="KW-0482">Metalloprotease</keyword>
<dbReference type="STRING" id="112090.W4GGI6"/>
<organism evidence="12">
    <name type="scientific">Aphanomyces astaci</name>
    <name type="common">Crayfish plague agent</name>
    <dbReference type="NCBI Taxonomy" id="112090"/>
    <lineage>
        <taxon>Eukaryota</taxon>
        <taxon>Sar</taxon>
        <taxon>Stramenopiles</taxon>
        <taxon>Oomycota</taxon>
        <taxon>Saprolegniomycetes</taxon>
        <taxon>Saprolegniales</taxon>
        <taxon>Verrucalvaceae</taxon>
        <taxon>Aphanomyces</taxon>
    </lineage>
</organism>
<evidence type="ECO:0000256" key="3">
    <source>
        <dbReference type="ARBA" id="ARBA00022670"/>
    </source>
</evidence>
<dbReference type="AlphaFoldDB" id="W4GGI6"/>
<name>W4GGI6_APHAT</name>